<comment type="caution">
    <text evidence="8">The sequence shown here is derived from an EMBL/GenBank/DDBJ whole genome shotgun (WGS) entry which is preliminary data.</text>
</comment>
<comment type="similarity">
    <text evidence="1 6">Belongs to the peptidase S8 family.</text>
</comment>
<dbReference type="GO" id="GO:0004252">
    <property type="term" value="F:serine-type endopeptidase activity"/>
    <property type="evidence" value="ECO:0007669"/>
    <property type="project" value="UniProtKB-UniRule"/>
</dbReference>
<dbReference type="PROSITE" id="PS00138">
    <property type="entry name" value="SUBTILASE_SER"/>
    <property type="match status" value="1"/>
</dbReference>
<dbReference type="OrthoDB" id="9798386at2"/>
<dbReference type="GO" id="GO:0006508">
    <property type="term" value="P:proteolysis"/>
    <property type="evidence" value="ECO:0007669"/>
    <property type="project" value="UniProtKB-KW"/>
</dbReference>
<dbReference type="Gene3D" id="2.60.120.1290">
    <property type="match status" value="1"/>
</dbReference>
<dbReference type="AlphaFoldDB" id="A0A3P3TUJ6"/>
<dbReference type="SUPFAM" id="SSF52743">
    <property type="entry name" value="Subtilisin-like"/>
    <property type="match status" value="1"/>
</dbReference>
<feature type="domain" description="Peptidase S8/S53" evidence="7">
    <location>
        <begin position="130"/>
        <end position="324"/>
    </location>
</feature>
<keyword evidence="4 6" id="KW-0720">Serine protease</keyword>
<dbReference type="InterPro" id="IPR050131">
    <property type="entry name" value="Peptidase_S8_subtilisin-like"/>
</dbReference>
<feature type="active site" description="Charge relay system" evidence="5 6">
    <location>
        <position position="212"/>
    </location>
</feature>
<protein>
    <submittedName>
        <fullName evidence="8">Peptidase S8</fullName>
    </submittedName>
</protein>
<keyword evidence="9" id="KW-1185">Reference proteome</keyword>
<sequence length="610" mass="65482">MRLEKTTEQIPTNIDPRLQRIIEKSRQETDHHEFGTTVTKEISVIAKVKDLDTWTTIQGVLETNEISTAPDGTGRIVTAKVSVDELENIRQSPGVLSLKATRPIKPALRKTIEEIKARSDLLPPGGANGGEGVVVGIVDFGCDFVHKNFRNPDLSTRLLAIWDQAAEAVDGQSVTYGRVFKKDEINRALNSSQPYQTLGYPSTLFNPRNPEHGTHVMDIATGNGSGTNTPGVAPKADIVFVELSASDISWGGEEAVDSTFGDSKQLLDAVKFIFDTAGEHPCVVNLSLGTNGGPHDGTSLVEQGIDGLVMAKPDRAVVIAASNSFNDGIHAKGTVPQGGSFDLHWQIKNHDFTSNELEIWYSGQDKFLLEIIQPNGESIGQIQLGENGRVTDDTGRTIVFAANRKSDSNNGDNEIGVFLEKGLPTGTWTIRLHGTNIHDGVFHAWIERDDRGQSQFMPPLDNTHTLGSISCGHNSIVVGSYNAYLPNAPISFFSSAGPTRDGRQKPEISAPGHAVKAAASGTINGVTEMSGTSMAAPAVTGVIALVLAEAKANGIHLTINQIRDNLAQAARKNPPANQNWDKQYGLGRIDASQAVKAVRRVTIAEPVPAP</sequence>
<dbReference type="InterPro" id="IPR034045">
    <property type="entry name" value="Pep_S8_CspA-like"/>
</dbReference>
<evidence type="ECO:0000259" key="7">
    <source>
        <dbReference type="Pfam" id="PF00082"/>
    </source>
</evidence>
<evidence type="ECO:0000256" key="6">
    <source>
        <dbReference type="PROSITE-ProRule" id="PRU01240"/>
    </source>
</evidence>
<dbReference type="PANTHER" id="PTHR43806">
    <property type="entry name" value="PEPTIDASE S8"/>
    <property type="match status" value="1"/>
</dbReference>
<evidence type="ECO:0000256" key="3">
    <source>
        <dbReference type="ARBA" id="ARBA00022801"/>
    </source>
</evidence>
<evidence type="ECO:0000313" key="9">
    <source>
        <dbReference type="Proteomes" id="UP000267017"/>
    </source>
</evidence>
<organism evidence="8 9">
    <name type="scientific">Paenibacillus oralis</name>
    <dbReference type="NCBI Taxonomy" id="2490856"/>
    <lineage>
        <taxon>Bacteria</taxon>
        <taxon>Bacillati</taxon>
        <taxon>Bacillota</taxon>
        <taxon>Bacilli</taxon>
        <taxon>Bacillales</taxon>
        <taxon>Paenibacillaceae</taxon>
        <taxon>Paenibacillus</taxon>
    </lineage>
</organism>
<reference evidence="8 9" key="1">
    <citation type="submission" date="2018-11" db="EMBL/GenBank/DDBJ databases">
        <title>Genome sequencing of Paenibacillus sp. KCOM 3021 (= ChDC PVNT-B20).</title>
        <authorList>
            <person name="Kook J.-K."/>
            <person name="Park S.-N."/>
            <person name="Lim Y.K."/>
        </authorList>
    </citation>
    <scope>NUCLEOTIDE SEQUENCE [LARGE SCALE GENOMIC DNA]</scope>
    <source>
        <strain evidence="8 9">KCOM 3021</strain>
    </source>
</reference>
<accession>A0A3P3TUJ6</accession>
<dbReference type="InterPro" id="IPR015500">
    <property type="entry name" value="Peptidase_S8_subtilisin-rel"/>
</dbReference>
<feature type="domain" description="Peptidase S8/S53" evidence="7">
    <location>
        <begin position="464"/>
        <end position="587"/>
    </location>
</feature>
<dbReference type="PANTHER" id="PTHR43806:SF11">
    <property type="entry name" value="CEREVISIN-RELATED"/>
    <property type="match status" value="1"/>
</dbReference>
<proteinExistence type="inferred from homology"/>
<name>A0A3P3TUJ6_9BACL</name>
<dbReference type="Gene3D" id="3.40.50.200">
    <property type="entry name" value="Peptidase S8/S53 domain"/>
    <property type="match status" value="1"/>
</dbReference>
<dbReference type="RefSeq" id="WP_128629741.1">
    <property type="nucleotide sequence ID" value="NZ_RRCN01000001.1"/>
</dbReference>
<dbReference type="PROSITE" id="PS51892">
    <property type="entry name" value="SUBTILASE"/>
    <property type="match status" value="1"/>
</dbReference>
<evidence type="ECO:0000256" key="1">
    <source>
        <dbReference type="ARBA" id="ARBA00011073"/>
    </source>
</evidence>
<dbReference type="Pfam" id="PF00082">
    <property type="entry name" value="Peptidase_S8"/>
    <property type="match status" value="2"/>
</dbReference>
<gene>
    <name evidence="8" type="ORF">EHV15_01625</name>
</gene>
<dbReference type="InterPro" id="IPR036852">
    <property type="entry name" value="Peptidase_S8/S53_dom_sf"/>
</dbReference>
<dbReference type="EMBL" id="RRCN01000001">
    <property type="protein sequence ID" value="RRJ61815.1"/>
    <property type="molecule type" value="Genomic_DNA"/>
</dbReference>
<dbReference type="InterPro" id="IPR023828">
    <property type="entry name" value="Peptidase_S8_Ser-AS"/>
</dbReference>
<dbReference type="CDD" id="cd07478">
    <property type="entry name" value="Peptidases_S8_CspA-like"/>
    <property type="match status" value="1"/>
</dbReference>
<feature type="active site" description="Charge relay system" evidence="5 6">
    <location>
        <position position="533"/>
    </location>
</feature>
<dbReference type="Proteomes" id="UP000267017">
    <property type="component" value="Unassembled WGS sequence"/>
</dbReference>
<evidence type="ECO:0000256" key="2">
    <source>
        <dbReference type="ARBA" id="ARBA00022670"/>
    </source>
</evidence>
<dbReference type="InterPro" id="IPR000209">
    <property type="entry name" value="Peptidase_S8/S53_dom"/>
</dbReference>
<evidence type="ECO:0000256" key="5">
    <source>
        <dbReference type="PIRSR" id="PIRSR615500-1"/>
    </source>
</evidence>
<keyword evidence="2 6" id="KW-0645">Protease</keyword>
<evidence type="ECO:0000313" key="8">
    <source>
        <dbReference type="EMBL" id="RRJ61815.1"/>
    </source>
</evidence>
<dbReference type="PRINTS" id="PR00723">
    <property type="entry name" value="SUBTILISIN"/>
</dbReference>
<evidence type="ECO:0000256" key="4">
    <source>
        <dbReference type="ARBA" id="ARBA00022825"/>
    </source>
</evidence>
<keyword evidence="3 6" id="KW-0378">Hydrolase</keyword>
<feature type="active site" description="Charge relay system" evidence="5 6">
    <location>
        <position position="139"/>
    </location>
</feature>